<dbReference type="KEGG" id="gvi:glr4318"/>
<sequence length="164" mass="18072">MTAIVAGIEMVNACKHFIMAWGIASFGCAAGRGLCQTGGRRALWRCAMRLVRVQCDAQGAMTIAWYPFDRAGKADFAHPLQAPYPLPRVGLVPTMAATLDLVVDDDYTQVYTLLVPEGGLPPWVFHHLYQALWEHILVLKHFLPPEPGPEDIERMDALTASVQA</sequence>
<dbReference type="EMBL" id="BA000045">
    <property type="protein sequence ID" value="BAC92259.1"/>
    <property type="molecule type" value="Genomic_DNA"/>
</dbReference>
<dbReference type="HOGENOM" id="CLU_137295_0_0_3"/>
<reference evidence="1 2" key="2">
    <citation type="journal article" date="2003" name="DNA Res.">
        <title>Complete genome structure of Gloeobacter violaceus PCC 7421, a cyanobacterium that lacks thylakoids (supplement).</title>
        <authorList>
            <person name="Nakamura Y."/>
            <person name="Kaneko T."/>
            <person name="Sato S."/>
            <person name="Mimuro M."/>
            <person name="Miyashita H."/>
            <person name="Tsuchiya T."/>
            <person name="Sasamoto S."/>
            <person name="Watanabe A."/>
            <person name="Kawashima K."/>
            <person name="Kishida Y."/>
            <person name="Kiyokawa C."/>
            <person name="Kohara M."/>
            <person name="Matsumoto M."/>
            <person name="Matsuno A."/>
            <person name="Nakazaki N."/>
            <person name="Shimpo S."/>
            <person name="Takeuchi C."/>
            <person name="Yamada M."/>
            <person name="Tabata S."/>
        </authorList>
    </citation>
    <scope>NUCLEOTIDE SEQUENCE [LARGE SCALE GENOMIC DNA]</scope>
    <source>
        <strain evidence="2">ATCC 29082 / PCC 7421</strain>
    </source>
</reference>
<dbReference type="EnsemblBacteria" id="BAC92259">
    <property type="protein sequence ID" value="BAC92259"/>
    <property type="gene ID" value="BAC92259"/>
</dbReference>
<dbReference type="Proteomes" id="UP000000557">
    <property type="component" value="Chromosome"/>
</dbReference>
<dbReference type="InParanoid" id="Q7NDB7"/>
<protein>
    <submittedName>
        <fullName evidence="1">Glr4318 protein</fullName>
    </submittedName>
</protein>
<keyword evidence="2" id="KW-1185">Reference proteome</keyword>
<name>Q7NDB7_GLOVI</name>
<evidence type="ECO:0000313" key="2">
    <source>
        <dbReference type="Proteomes" id="UP000000557"/>
    </source>
</evidence>
<organism evidence="1 2">
    <name type="scientific">Gloeobacter violaceus (strain ATCC 29082 / PCC 7421)</name>
    <dbReference type="NCBI Taxonomy" id="251221"/>
    <lineage>
        <taxon>Bacteria</taxon>
        <taxon>Bacillati</taxon>
        <taxon>Cyanobacteriota</taxon>
        <taxon>Cyanophyceae</taxon>
        <taxon>Gloeobacterales</taxon>
        <taxon>Gloeobacteraceae</taxon>
        <taxon>Gloeobacter</taxon>
    </lineage>
</organism>
<accession>Q7NDB7</accession>
<gene>
    <name evidence="1" type="ordered locus">glr4318</name>
</gene>
<proteinExistence type="predicted"/>
<reference evidence="1 2" key="1">
    <citation type="journal article" date="2003" name="DNA Res.">
        <title>Complete genome structure of Gloeobacter violaceus PCC 7421, a cyanobacterium that lacks thylakoids.</title>
        <authorList>
            <person name="Nakamura Y."/>
            <person name="Kaneko T."/>
            <person name="Sato S."/>
            <person name="Mimuro M."/>
            <person name="Miyashita H."/>
            <person name="Tsuchiya T."/>
            <person name="Sasamoto S."/>
            <person name="Watanabe A."/>
            <person name="Kawashima K."/>
            <person name="Kishida Y."/>
            <person name="Kiyokawa C."/>
            <person name="Kohara M."/>
            <person name="Matsumoto M."/>
            <person name="Matsuno A."/>
            <person name="Nakazaki N."/>
            <person name="Shimpo S."/>
            <person name="Takeuchi C."/>
            <person name="Yamada M."/>
            <person name="Tabata S."/>
        </authorList>
    </citation>
    <scope>NUCLEOTIDE SEQUENCE [LARGE SCALE GENOMIC DNA]</scope>
    <source>
        <strain evidence="2">ATCC 29082 / PCC 7421</strain>
    </source>
</reference>
<evidence type="ECO:0000313" key="1">
    <source>
        <dbReference type="EMBL" id="BAC92259.1"/>
    </source>
</evidence>
<dbReference type="AlphaFoldDB" id="Q7NDB7"/>